<feature type="region of interest" description="Disordered" evidence="1">
    <location>
        <begin position="316"/>
        <end position="359"/>
    </location>
</feature>
<evidence type="ECO:0000259" key="3">
    <source>
        <dbReference type="Pfam" id="PF02517"/>
    </source>
</evidence>
<protein>
    <submittedName>
        <fullName evidence="4">CPBP family intramembrane glutamic endopeptidase</fullName>
        <ecNumber evidence="4">3.4.-.-</ecNumber>
    </submittedName>
</protein>
<keyword evidence="4" id="KW-0378">Hydrolase</keyword>
<name>A0ABD5PFF5_9EURY</name>
<dbReference type="Pfam" id="PF02517">
    <property type="entry name" value="Rce1-like"/>
    <property type="match status" value="1"/>
</dbReference>
<dbReference type="GO" id="GO:0080120">
    <property type="term" value="P:CAAX-box protein maturation"/>
    <property type="evidence" value="ECO:0007669"/>
    <property type="project" value="UniProtKB-ARBA"/>
</dbReference>
<feature type="transmembrane region" description="Helical" evidence="2">
    <location>
        <begin position="140"/>
        <end position="158"/>
    </location>
</feature>
<feature type="domain" description="CAAX prenyl protease 2/Lysostaphin resistance protein A-like" evidence="3">
    <location>
        <begin position="145"/>
        <end position="244"/>
    </location>
</feature>
<dbReference type="PANTHER" id="PTHR39430:SF1">
    <property type="entry name" value="PROTEASE"/>
    <property type="match status" value="1"/>
</dbReference>
<evidence type="ECO:0000256" key="2">
    <source>
        <dbReference type="SAM" id="Phobius"/>
    </source>
</evidence>
<accession>A0ABD5PFF5</accession>
<evidence type="ECO:0000256" key="1">
    <source>
        <dbReference type="SAM" id="MobiDB-lite"/>
    </source>
</evidence>
<organism evidence="4 5">
    <name type="scientific">Halobium salinum</name>
    <dbReference type="NCBI Taxonomy" id="1364940"/>
    <lineage>
        <taxon>Archaea</taxon>
        <taxon>Methanobacteriati</taxon>
        <taxon>Methanobacteriota</taxon>
        <taxon>Stenosarchaea group</taxon>
        <taxon>Halobacteria</taxon>
        <taxon>Halobacteriales</taxon>
        <taxon>Haloferacaceae</taxon>
        <taxon>Halobium</taxon>
    </lineage>
</organism>
<reference evidence="4 5" key="1">
    <citation type="journal article" date="2019" name="Int. J. Syst. Evol. Microbiol.">
        <title>The Global Catalogue of Microorganisms (GCM) 10K type strain sequencing project: providing services to taxonomists for standard genome sequencing and annotation.</title>
        <authorList>
            <consortium name="The Broad Institute Genomics Platform"/>
            <consortium name="The Broad Institute Genome Sequencing Center for Infectious Disease"/>
            <person name="Wu L."/>
            <person name="Ma J."/>
        </authorList>
    </citation>
    <scope>NUCLEOTIDE SEQUENCE [LARGE SCALE GENOMIC DNA]</scope>
    <source>
        <strain evidence="4 5">CGMCC 1.12553</strain>
    </source>
</reference>
<evidence type="ECO:0000313" key="5">
    <source>
        <dbReference type="Proteomes" id="UP001595921"/>
    </source>
</evidence>
<dbReference type="InterPro" id="IPR003675">
    <property type="entry name" value="Rce1/LyrA-like_dom"/>
</dbReference>
<feature type="transmembrane region" description="Helical" evidence="2">
    <location>
        <begin position="104"/>
        <end position="128"/>
    </location>
</feature>
<feature type="transmembrane region" description="Helical" evidence="2">
    <location>
        <begin position="282"/>
        <end position="301"/>
    </location>
</feature>
<dbReference type="AlphaFoldDB" id="A0ABD5PFF5"/>
<comment type="caution">
    <text evidence="4">The sequence shown here is derived from an EMBL/GenBank/DDBJ whole genome shotgun (WGS) entry which is preliminary data.</text>
</comment>
<dbReference type="PANTHER" id="PTHR39430">
    <property type="entry name" value="MEMBRANE-ASSOCIATED PROTEASE-RELATED"/>
    <property type="match status" value="1"/>
</dbReference>
<gene>
    <name evidence="4" type="ORF">ACFO0N_16930</name>
</gene>
<feature type="compositionally biased region" description="Basic and acidic residues" evidence="1">
    <location>
        <begin position="347"/>
        <end position="359"/>
    </location>
</feature>
<keyword evidence="2" id="KW-0472">Membrane</keyword>
<dbReference type="RefSeq" id="WP_267621566.1">
    <property type="nucleotide sequence ID" value="NZ_JAODIW010000006.1"/>
</dbReference>
<sequence length="359" mass="37276">MLDTVLGLFWNRRERRLRAFWRLFGFVALTVLAALLVGAVFLAGVVRSVLVGVGFGAGSVGLLLNTTVSALATVVAVAVAALLLDRRRVADFGLGLDRDWWVDLGFGLALGAGLMTVVFLLELAAGWVRVTGTFDGGTTGFLVGFVGILVVFLFVGFYEELVARGYLLTNVAEGLAGYVGTNGATAVAVLVSSALFGLAHFGNPNATLLSTFNVGLAGVMLALGYVLTDEIAIPVGLHITWNFFQGVVYGFPVSGTGGFAKVLVVEQGGPALLTGGSFGPEAGLLGVGAMALGSAAIVWWCDRRYGRRSVHPGLTTPDLRWRGAGDEDGGGSANDADDAGDAGDASDDTRRVEPEETAD</sequence>
<feature type="transmembrane region" description="Helical" evidence="2">
    <location>
        <begin position="178"/>
        <end position="199"/>
    </location>
</feature>
<dbReference type="GO" id="GO:0004175">
    <property type="term" value="F:endopeptidase activity"/>
    <property type="evidence" value="ECO:0007669"/>
    <property type="project" value="UniProtKB-ARBA"/>
</dbReference>
<dbReference type="EC" id="3.4.-.-" evidence="4"/>
<proteinExistence type="predicted"/>
<feature type="transmembrane region" description="Helical" evidence="2">
    <location>
        <begin position="62"/>
        <end position="84"/>
    </location>
</feature>
<feature type="transmembrane region" description="Helical" evidence="2">
    <location>
        <begin position="206"/>
        <end position="227"/>
    </location>
</feature>
<dbReference type="EMBL" id="JBHSDS010000008">
    <property type="protein sequence ID" value="MFC4359630.1"/>
    <property type="molecule type" value="Genomic_DNA"/>
</dbReference>
<keyword evidence="2" id="KW-1133">Transmembrane helix</keyword>
<dbReference type="Proteomes" id="UP001595921">
    <property type="component" value="Unassembled WGS sequence"/>
</dbReference>
<feature type="compositionally biased region" description="Acidic residues" evidence="1">
    <location>
        <begin position="335"/>
        <end position="346"/>
    </location>
</feature>
<feature type="transmembrane region" description="Helical" evidence="2">
    <location>
        <begin position="20"/>
        <end position="50"/>
    </location>
</feature>
<evidence type="ECO:0000313" key="4">
    <source>
        <dbReference type="EMBL" id="MFC4359630.1"/>
    </source>
</evidence>
<keyword evidence="2" id="KW-0812">Transmembrane</keyword>
<keyword evidence="5" id="KW-1185">Reference proteome</keyword>